<comment type="subcellular location">
    <subcellularLocation>
        <location evidence="2">Cytoplasm</location>
    </subcellularLocation>
    <subcellularLocation>
        <location evidence="1">Nucleus</location>
    </subcellularLocation>
</comment>
<evidence type="ECO:0000313" key="11">
    <source>
        <dbReference type="Proteomes" id="UP000504632"/>
    </source>
</evidence>
<evidence type="ECO:0000256" key="7">
    <source>
        <dbReference type="ARBA" id="ARBA00023242"/>
    </source>
</evidence>
<keyword evidence="7" id="KW-0539">Nucleus</keyword>
<dbReference type="SUPFAM" id="SSF52540">
    <property type="entry name" value="P-loop containing nucleoside triphosphate hydrolases"/>
    <property type="match status" value="1"/>
</dbReference>
<dbReference type="GO" id="GO:0005634">
    <property type="term" value="C:nucleus"/>
    <property type="evidence" value="ECO:0007669"/>
    <property type="project" value="UniProtKB-SubCell"/>
</dbReference>
<dbReference type="OrthoDB" id="1597724at2759"/>
<organism evidence="11 12">
    <name type="scientific">Chanos chanos</name>
    <name type="common">Milkfish</name>
    <name type="synonym">Mugil chanos</name>
    <dbReference type="NCBI Taxonomy" id="29144"/>
    <lineage>
        <taxon>Eukaryota</taxon>
        <taxon>Metazoa</taxon>
        <taxon>Chordata</taxon>
        <taxon>Craniata</taxon>
        <taxon>Vertebrata</taxon>
        <taxon>Euteleostomi</taxon>
        <taxon>Actinopterygii</taxon>
        <taxon>Neopterygii</taxon>
        <taxon>Teleostei</taxon>
        <taxon>Ostariophysi</taxon>
        <taxon>Gonorynchiformes</taxon>
        <taxon>Chanidae</taxon>
        <taxon>Chanos</taxon>
    </lineage>
</organism>
<dbReference type="Pfam" id="PF25974">
    <property type="entry name" value="URGCP_9th"/>
    <property type="match status" value="1"/>
</dbReference>
<accession>A0A6J2WY13</accession>
<dbReference type="InterPro" id="IPR057365">
    <property type="entry name" value="URGCP"/>
</dbReference>
<feature type="region of interest" description="Disordered" evidence="9">
    <location>
        <begin position="128"/>
        <end position="152"/>
    </location>
</feature>
<dbReference type="Pfam" id="PF25683">
    <property type="entry name" value="URGCP_GTPase"/>
    <property type="match status" value="1"/>
</dbReference>
<comment type="similarity">
    <text evidence="3">Belongs to the TRAFAC class dynamin-like GTPase superfamily. Very large inducible GTPase (VLIG) family.</text>
</comment>
<dbReference type="InParanoid" id="A0A6J2WY13"/>
<dbReference type="PROSITE" id="PS51717">
    <property type="entry name" value="G_VLIG"/>
    <property type="match status" value="1"/>
</dbReference>
<keyword evidence="4" id="KW-0963">Cytoplasm</keyword>
<dbReference type="InterPro" id="IPR058641">
    <property type="entry name" value="GVIN1_dom"/>
</dbReference>
<evidence type="ECO:0000256" key="4">
    <source>
        <dbReference type="ARBA" id="ARBA00022490"/>
    </source>
</evidence>
<dbReference type="Proteomes" id="UP000504632">
    <property type="component" value="Chromosome 16"/>
</dbReference>
<feature type="compositionally biased region" description="Polar residues" evidence="9">
    <location>
        <begin position="129"/>
        <end position="144"/>
    </location>
</feature>
<evidence type="ECO:0000256" key="5">
    <source>
        <dbReference type="ARBA" id="ARBA00022741"/>
    </source>
</evidence>
<evidence type="ECO:0000256" key="3">
    <source>
        <dbReference type="ARBA" id="ARBA00006828"/>
    </source>
</evidence>
<dbReference type="GO" id="GO:0005737">
    <property type="term" value="C:cytoplasm"/>
    <property type="evidence" value="ECO:0007669"/>
    <property type="project" value="UniProtKB-SubCell"/>
</dbReference>
<dbReference type="PANTHER" id="PTHR22796:SF6">
    <property type="entry name" value="INTERFERON-INDUCED VERY LARGE GTPASE 1-RELATED"/>
    <property type="match status" value="1"/>
</dbReference>
<name>A0A6J2WY13_CHACN</name>
<keyword evidence="11" id="KW-1185">Reference proteome</keyword>
<evidence type="ECO:0000313" key="12">
    <source>
        <dbReference type="RefSeq" id="XP_030649169.1"/>
    </source>
</evidence>
<dbReference type="InterPro" id="IPR043502">
    <property type="entry name" value="DNA/RNA_pol_sf"/>
</dbReference>
<dbReference type="InterPro" id="IPR027417">
    <property type="entry name" value="P-loop_NTPase"/>
</dbReference>
<keyword evidence="5" id="KW-0547">Nucleotide-binding</keyword>
<dbReference type="Pfam" id="PF25496">
    <property type="entry name" value="URGCP"/>
    <property type="match status" value="1"/>
</dbReference>
<evidence type="ECO:0000256" key="8">
    <source>
        <dbReference type="SAM" id="Coils"/>
    </source>
</evidence>
<gene>
    <name evidence="12" type="primary">LOC115829250</name>
</gene>
<evidence type="ECO:0000256" key="2">
    <source>
        <dbReference type="ARBA" id="ARBA00004496"/>
    </source>
</evidence>
<evidence type="ECO:0000259" key="10">
    <source>
        <dbReference type="PROSITE" id="PS51717"/>
    </source>
</evidence>
<keyword evidence="8" id="KW-0175">Coiled coil</keyword>
<evidence type="ECO:0000256" key="1">
    <source>
        <dbReference type="ARBA" id="ARBA00004123"/>
    </source>
</evidence>
<keyword evidence="6" id="KW-0342">GTP-binding</keyword>
<sequence length="1717" mass="197935">MKRWVTKRSCHFPKADENCEAYLDDIVAYSSTWSEHLDARDIQVLNECLFDFESSGKVVVTYLGNQVGQGQVRPLSAKVQDFPVPETQRQLRRFLGMCRWRSGIGPQPDGAGFKKRLPPDAGCPPLFLSNLSGDNHESGPTQSTSEERERRECETPEEIVQLMCKLNLNQQHKLTIADILKVDSQLSQQNHNQADNTLAYVFLKRLLTMNYQARYILCKIQTCEQTPVKPNLSVVSPLDENSFYGILSKITSADNVAKKENSIHPMDVQMAVFHCADRFLQQFMVTKLSQCQYALPLLVPNPFTKQIEFPLWTFRQIKKTWKTAETFGKVTSKTGPVYRAETPMVAFFRFGSVSSSKSQLMNSLINEKHNTFFHRHCPGSSKTRLLMDGVVEIAWYCSSGKDTDHFTDCVAFCNLHGDAGTCEKQREILTEMASVNVVLLHDLTENDNSMDIVQKLFDSPTPFICLLTDREFAIKQIDEGKYTMGFKDRSQSDVSADLRTAIKKCLSKSQKNFKLEDVGECEDIVCDEKTGNVKEGKETALQIVTLLKKEDLSKIKQKYLPCQGKLWHEWCQKNKELHRLQGEVEAHKSSIQEKMRQLREKQRATSFSELMVLFLTSLDSVEAGKKTFFVKWLEILLDDFSSDKLIDLHHEYNKGWSRVLELKKNHGKSQQQIISEQNKLESLSLKLNAALFGLEHIHREMGQIYEAWVSESKTKEEIKDISYLPRLAAEMMISGHPVELMDGDAAHVPLIWVTAVLDEVIKRLGDQRVFVLSVLGIQSSGKSTMLNAMFGLQFAVGAGRCTRGAFMQLLTVTEEMKEEKGFDYILIVDTEGLRALELAGMSTQHHDNALATFVVGLGNMTLINIFGENPAEMQDILQIVVQAFLRMKQVRLSPSCVFVHQNVGDITVGEKNMEGRRRLQEKLDEMTQLAAKEEDCDVTCFSNVISFDVQSDVKYFAQLWEGNPPMAPPNPSYSDNIQELKMDILSRGAISQCMTLSQFKIRIQNLWEALLNENFIFSFKNTLEIAVYRKLEDEYGTWTWTLRSAMQNTEDKLYTRIQNKKLHKIEEKELHGEMRETLNKVEESMQKYFEEDEEKDILIQWRGKFEGKIHEVNNDLVKRAKRKLEDIITQREICKNLDDRKTQYEGKLFAKSKELASKLKHKANDENELKREFSAVWGEWVKELCKDAPCIKDIDITTDLTNILSESYESNFVHERQSCDDYKSIHSTKDYSKYVTLKQRHMAKLWEQKPLEQLDQDSIRHLINTVINKAVAIVKSKRVSEKGYNVSYIQEITRQVKDCVNKHEHDNTKYSFKKEFVVDLLLHVYEHAGKMFVELFKAFKEANDPVVYLEKKKPEYYNVFRKYCQGATSVVVFGGLICSQLKEPILQSVYNKTTNDLAGEIRANLPAFNGNRSNLEKHILKSLAEEENFDKFMLYIHNPREHFENFIRDGVEQFMEADNPKALTMIKGHIKHKQQCIITAAQTATAQVKQNKGDANMWLKSFSDSLTDELEHSTYRLRGQNCQDITDFDLLEDTVKRELHTVIEELNSSFTSLSDLNMEMFRERPDEILIKHFSQCCWEQCPFCKAICTNTLEGHPGGHSVPFHRPNGLVGWHYREAYNFSIGFCTSLVVSDGGFYPPLEPNKKVPFKKYKSAGPPYSDWNITPDVSELPYWKWFMCRFQYDLENRYNRTFQAHSEIPSEWKTYTKNQAIESLYKYT</sequence>
<evidence type="ECO:0000256" key="9">
    <source>
        <dbReference type="SAM" id="MobiDB-lite"/>
    </source>
</evidence>
<reference evidence="12" key="1">
    <citation type="submission" date="2025-08" db="UniProtKB">
        <authorList>
            <consortium name="RefSeq"/>
        </authorList>
    </citation>
    <scope>IDENTIFICATION</scope>
</reference>
<feature type="domain" description="VLIG-type G" evidence="10">
    <location>
        <begin position="766"/>
        <end position="1011"/>
    </location>
</feature>
<dbReference type="Gene3D" id="3.40.50.300">
    <property type="entry name" value="P-loop containing nucleotide triphosphate hydrolases"/>
    <property type="match status" value="1"/>
</dbReference>
<feature type="coiled-coil region" evidence="8">
    <location>
        <begin position="577"/>
        <end position="604"/>
    </location>
</feature>
<proteinExistence type="inferred from homology"/>
<dbReference type="GeneID" id="115829250"/>
<dbReference type="RefSeq" id="XP_030649169.1">
    <property type="nucleotide sequence ID" value="XM_030793309.1"/>
</dbReference>
<evidence type="ECO:0000256" key="6">
    <source>
        <dbReference type="ARBA" id="ARBA00023134"/>
    </source>
</evidence>
<protein>
    <submittedName>
        <fullName evidence="12">Interferon-induced very large GTPase 1-like</fullName>
    </submittedName>
</protein>
<dbReference type="SUPFAM" id="SSF56672">
    <property type="entry name" value="DNA/RNA polymerases"/>
    <property type="match status" value="1"/>
</dbReference>
<dbReference type="InterPro" id="IPR030383">
    <property type="entry name" value="G_VLIG_dom"/>
</dbReference>
<dbReference type="PANTHER" id="PTHR22796">
    <property type="entry name" value="URG4-RELATED"/>
    <property type="match status" value="1"/>
</dbReference>
<dbReference type="GO" id="GO:0005525">
    <property type="term" value="F:GTP binding"/>
    <property type="evidence" value="ECO:0007669"/>
    <property type="project" value="UniProtKB-KW"/>
</dbReference>